<dbReference type="PROSITE" id="PS51898">
    <property type="entry name" value="TYR_RECOMBINASE"/>
    <property type="match status" value="1"/>
</dbReference>
<comment type="similarity">
    <text evidence="1">Belongs to the 'phage' integrase family.</text>
</comment>
<dbReference type="InterPro" id="IPR050090">
    <property type="entry name" value="Tyrosine_recombinase_XerCD"/>
</dbReference>
<feature type="domain" description="Tyr recombinase" evidence="6">
    <location>
        <begin position="108"/>
        <end position="297"/>
    </location>
</feature>
<evidence type="ECO:0000259" key="6">
    <source>
        <dbReference type="PROSITE" id="PS51898"/>
    </source>
</evidence>
<dbReference type="PANTHER" id="PTHR30349">
    <property type="entry name" value="PHAGE INTEGRASE-RELATED"/>
    <property type="match status" value="1"/>
</dbReference>
<keyword evidence="4" id="KW-0233">DNA recombination</keyword>
<dbReference type="Gene3D" id="1.10.150.130">
    <property type="match status" value="1"/>
</dbReference>
<accession>A0A931HUP6</accession>
<keyword evidence="3 5" id="KW-0238">DNA-binding</keyword>
<dbReference type="InterPro" id="IPR004107">
    <property type="entry name" value="Integrase_SAM-like_N"/>
</dbReference>
<dbReference type="GO" id="GO:0003677">
    <property type="term" value="F:DNA binding"/>
    <property type="evidence" value="ECO:0007669"/>
    <property type="project" value="UniProtKB-UniRule"/>
</dbReference>
<keyword evidence="9" id="KW-1185">Reference proteome</keyword>
<sequence length="304" mass="36167">MLIKFCIKEFLEDRKFKDLSPYTIKMYSQNLRLFLQHCTKKKIIDVEDVKPKDIKEFLYECRDQGQKISTINNKLRSIKTLMNYLVNEDIIEQNANPTRKQKYIKQHNKVEVLSDYHIKQILNYYERGLKRNSSITNMRTRTMIIFCLSTGVRRGEIINIKWEDIDFDNQVIRVIGKKREVASIPFTNKLKKELAEYKIYMMNRFKNLEYVFPTYSNKKLTDEGVSSIFKQLKRDLNFDDVRVSCHTLRSSFAQRSLMNGMDVLTLQKMMRHESLEMTQIYVNLFGTALADQNNKYNALNNVEI</sequence>
<dbReference type="InterPro" id="IPR044068">
    <property type="entry name" value="CB"/>
</dbReference>
<dbReference type="EMBL" id="JADZSC010000001">
    <property type="protein sequence ID" value="MBH0229541.1"/>
    <property type="molecule type" value="Genomic_DNA"/>
</dbReference>
<organism evidence="8 9">
    <name type="scientific">Halobacillus yeomjeoni</name>
    <dbReference type="NCBI Taxonomy" id="311194"/>
    <lineage>
        <taxon>Bacteria</taxon>
        <taxon>Bacillati</taxon>
        <taxon>Bacillota</taxon>
        <taxon>Bacilli</taxon>
        <taxon>Bacillales</taxon>
        <taxon>Bacillaceae</taxon>
        <taxon>Halobacillus</taxon>
    </lineage>
</organism>
<evidence type="ECO:0000256" key="5">
    <source>
        <dbReference type="PROSITE-ProRule" id="PRU01248"/>
    </source>
</evidence>
<dbReference type="RefSeq" id="WP_197316143.1">
    <property type="nucleotide sequence ID" value="NZ_JADZSC010000001.1"/>
</dbReference>
<dbReference type="SUPFAM" id="SSF56349">
    <property type="entry name" value="DNA breaking-rejoining enzymes"/>
    <property type="match status" value="1"/>
</dbReference>
<evidence type="ECO:0000256" key="3">
    <source>
        <dbReference type="ARBA" id="ARBA00023125"/>
    </source>
</evidence>
<dbReference type="Proteomes" id="UP000614490">
    <property type="component" value="Unassembled WGS sequence"/>
</dbReference>
<dbReference type="AlphaFoldDB" id="A0A931HUP6"/>
<dbReference type="PROSITE" id="PS51900">
    <property type="entry name" value="CB"/>
    <property type="match status" value="1"/>
</dbReference>
<dbReference type="InterPro" id="IPR010998">
    <property type="entry name" value="Integrase_recombinase_N"/>
</dbReference>
<dbReference type="Gene3D" id="1.10.443.10">
    <property type="entry name" value="Intergrase catalytic core"/>
    <property type="match status" value="1"/>
</dbReference>
<dbReference type="InterPro" id="IPR011010">
    <property type="entry name" value="DNA_brk_join_enz"/>
</dbReference>
<evidence type="ECO:0000313" key="8">
    <source>
        <dbReference type="EMBL" id="MBH0229541.1"/>
    </source>
</evidence>
<dbReference type="GO" id="GO:0006310">
    <property type="term" value="P:DNA recombination"/>
    <property type="evidence" value="ECO:0007669"/>
    <property type="project" value="UniProtKB-KW"/>
</dbReference>
<protein>
    <submittedName>
        <fullName evidence="8">Tyrosine-type recombinase/integrase</fullName>
    </submittedName>
</protein>
<dbReference type="PANTHER" id="PTHR30349:SF41">
    <property type="entry name" value="INTEGRASE_RECOMBINASE PROTEIN MJ0367-RELATED"/>
    <property type="match status" value="1"/>
</dbReference>
<evidence type="ECO:0000313" key="9">
    <source>
        <dbReference type="Proteomes" id="UP000614490"/>
    </source>
</evidence>
<dbReference type="CDD" id="cd00397">
    <property type="entry name" value="DNA_BRE_C"/>
    <property type="match status" value="1"/>
</dbReference>
<evidence type="ECO:0000256" key="4">
    <source>
        <dbReference type="ARBA" id="ARBA00023172"/>
    </source>
</evidence>
<dbReference type="Pfam" id="PF02899">
    <property type="entry name" value="Phage_int_SAM_1"/>
    <property type="match status" value="1"/>
</dbReference>
<gene>
    <name evidence="8" type="ORF">H0267_04865</name>
</gene>
<proteinExistence type="inferred from homology"/>
<feature type="domain" description="Core-binding (CB)" evidence="7">
    <location>
        <begin position="1"/>
        <end position="86"/>
    </location>
</feature>
<evidence type="ECO:0000256" key="1">
    <source>
        <dbReference type="ARBA" id="ARBA00008857"/>
    </source>
</evidence>
<evidence type="ECO:0000256" key="2">
    <source>
        <dbReference type="ARBA" id="ARBA00022908"/>
    </source>
</evidence>
<dbReference type="Pfam" id="PF00589">
    <property type="entry name" value="Phage_integrase"/>
    <property type="match status" value="1"/>
</dbReference>
<dbReference type="InterPro" id="IPR002104">
    <property type="entry name" value="Integrase_catalytic"/>
</dbReference>
<dbReference type="GO" id="GO:0015074">
    <property type="term" value="P:DNA integration"/>
    <property type="evidence" value="ECO:0007669"/>
    <property type="project" value="UniProtKB-KW"/>
</dbReference>
<evidence type="ECO:0000259" key="7">
    <source>
        <dbReference type="PROSITE" id="PS51900"/>
    </source>
</evidence>
<dbReference type="InterPro" id="IPR013762">
    <property type="entry name" value="Integrase-like_cat_sf"/>
</dbReference>
<name>A0A931HUP6_9BACI</name>
<keyword evidence="2" id="KW-0229">DNA integration</keyword>
<reference evidence="8 9" key="1">
    <citation type="journal article" date="2005" name="Int. J. Syst. Evol. Microbiol.">
        <title>Halobacillus yeomjeoni sp. nov., isolated from a marine solar saltern in Korea.</title>
        <authorList>
            <person name="Yoon J.H."/>
            <person name="Kang S.J."/>
            <person name="Lee C.H."/>
            <person name="Oh H.W."/>
            <person name="Oh T.K."/>
        </authorList>
    </citation>
    <scope>NUCLEOTIDE SEQUENCE [LARGE SCALE GENOMIC DNA]</scope>
    <source>
        <strain evidence="8 9">KCTC 3957</strain>
    </source>
</reference>
<comment type="caution">
    <text evidence="8">The sequence shown here is derived from an EMBL/GenBank/DDBJ whole genome shotgun (WGS) entry which is preliminary data.</text>
</comment>